<organism evidence="3 4">
    <name type="scientific">Phaseolus angularis</name>
    <name type="common">Azuki bean</name>
    <name type="synonym">Vigna angularis</name>
    <dbReference type="NCBI Taxonomy" id="3914"/>
    <lineage>
        <taxon>Eukaryota</taxon>
        <taxon>Viridiplantae</taxon>
        <taxon>Streptophyta</taxon>
        <taxon>Embryophyta</taxon>
        <taxon>Tracheophyta</taxon>
        <taxon>Spermatophyta</taxon>
        <taxon>Magnoliopsida</taxon>
        <taxon>eudicotyledons</taxon>
        <taxon>Gunneridae</taxon>
        <taxon>Pentapetalae</taxon>
        <taxon>rosids</taxon>
        <taxon>fabids</taxon>
        <taxon>Fabales</taxon>
        <taxon>Fabaceae</taxon>
        <taxon>Papilionoideae</taxon>
        <taxon>50 kb inversion clade</taxon>
        <taxon>NPAAA clade</taxon>
        <taxon>indigoferoid/millettioid clade</taxon>
        <taxon>Phaseoleae</taxon>
        <taxon>Vigna</taxon>
    </lineage>
</organism>
<feature type="region of interest" description="Disordered" evidence="1">
    <location>
        <begin position="345"/>
        <end position="382"/>
    </location>
</feature>
<feature type="domain" description="Putative plant transposon protein" evidence="2">
    <location>
        <begin position="14"/>
        <end position="189"/>
    </location>
</feature>
<reference evidence="4" key="1">
    <citation type="journal article" date="2015" name="Proc. Natl. Acad. Sci. U.S.A.">
        <title>Genome sequencing of adzuki bean (Vigna angularis) provides insight into high starch and low fat accumulation and domestication.</title>
        <authorList>
            <person name="Yang K."/>
            <person name="Tian Z."/>
            <person name="Chen C."/>
            <person name="Luo L."/>
            <person name="Zhao B."/>
            <person name="Wang Z."/>
            <person name="Yu L."/>
            <person name="Li Y."/>
            <person name="Sun Y."/>
            <person name="Li W."/>
            <person name="Chen Y."/>
            <person name="Li Y."/>
            <person name="Zhang Y."/>
            <person name="Ai D."/>
            <person name="Zhao J."/>
            <person name="Shang C."/>
            <person name="Ma Y."/>
            <person name="Wu B."/>
            <person name="Wang M."/>
            <person name="Gao L."/>
            <person name="Sun D."/>
            <person name="Zhang P."/>
            <person name="Guo F."/>
            <person name="Wang W."/>
            <person name="Li Y."/>
            <person name="Wang J."/>
            <person name="Varshney R.K."/>
            <person name="Wang J."/>
            <person name="Ling H.Q."/>
            <person name="Wan P."/>
        </authorList>
    </citation>
    <scope>NUCLEOTIDE SEQUENCE</scope>
    <source>
        <strain evidence="4">cv. Jingnong 6</strain>
    </source>
</reference>
<feature type="compositionally biased region" description="Acidic residues" evidence="1">
    <location>
        <begin position="348"/>
        <end position="382"/>
    </location>
</feature>
<dbReference type="AlphaFoldDB" id="A0A0L9UYR2"/>
<evidence type="ECO:0000256" key="1">
    <source>
        <dbReference type="SAM" id="MobiDB-lite"/>
    </source>
</evidence>
<name>A0A0L9UYR2_PHAAN</name>
<proteinExistence type="predicted"/>
<evidence type="ECO:0000313" key="3">
    <source>
        <dbReference type="EMBL" id="KOM47727.1"/>
    </source>
</evidence>
<gene>
    <name evidence="3" type="ORF">LR48_Vigan07g143100</name>
</gene>
<dbReference type="Proteomes" id="UP000053144">
    <property type="component" value="Chromosome 7"/>
</dbReference>
<dbReference type="InterPro" id="IPR046796">
    <property type="entry name" value="Transposase_32_dom"/>
</dbReference>
<dbReference type="Gramene" id="KOM47727">
    <property type="protein sequence ID" value="KOM47727"/>
    <property type="gene ID" value="LR48_Vigan07g143100"/>
</dbReference>
<accession>A0A0L9UYR2</accession>
<evidence type="ECO:0000313" key="4">
    <source>
        <dbReference type="Proteomes" id="UP000053144"/>
    </source>
</evidence>
<dbReference type="Pfam" id="PF20167">
    <property type="entry name" value="Transposase_32"/>
    <property type="match status" value="1"/>
</dbReference>
<evidence type="ECO:0000259" key="2">
    <source>
        <dbReference type="Pfam" id="PF20167"/>
    </source>
</evidence>
<dbReference type="EMBL" id="CM003377">
    <property type="protein sequence ID" value="KOM47727.1"/>
    <property type="molecule type" value="Genomic_DNA"/>
</dbReference>
<protein>
    <recommendedName>
        <fullName evidence="2">Putative plant transposon protein domain-containing protein</fullName>
    </recommendedName>
</protein>
<sequence length="382" mass="43691">MVRKAKLVVENNDSSLATYPTPTNIVVVKEFYTNARSLGDHGNEDYMSYVRGQAILYDPDSINRFLNTEWVGEQCQFALTMEERADFVDVESVLCVPRGHFQRNRNGAVVNIKRADLTRLEKYWIAFSDANIQPYSHVFDITISRAVLLYSMLRGMSINIGQVIANEIQVCANTMNNKGPLGHPSLITHDTRRPSTIGPITRGMIKKIQDEYSPKGQTLFAIFGWKIGEQEDATNLPKHGEGFVKLEEILQQFIQKTESSQKSTEAAIKNLKIQMGQITKQLEERPDTDFGANTEVNPRGECQELVSVNVEKVELEKEERKEREEKEEEKICVKIEKRSKLRLVELEPAMDDDEDDDDEFEDAEDDGEEEDSMTTWVDEELR</sequence>